<sequence>MDSKASPGLLENGARPAVCGGSGYTPMQWALNRSHLGVAQLLLDFKIFPDPADDTWVPLNQISGGHIYRQIELAQKIMFPASLTLGWLDRIRFVVAAGEGLDHDLELIEPGPSGTMAEPYVVISYCWGRTWSSENPLSIRVPSRNRPGSTEVRKARASRDILL</sequence>
<reference evidence="1 2" key="1">
    <citation type="journal article" date="2016" name="Nat. Commun.">
        <title>Ectomycorrhizal ecology is imprinted in the genome of the dominant symbiotic fungus Cenococcum geophilum.</title>
        <authorList>
            <consortium name="DOE Joint Genome Institute"/>
            <person name="Peter M."/>
            <person name="Kohler A."/>
            <person name="Ohm R.A."/>
            <person name="Kuo A."/>
            <person name="Krutzmann J."/>
            <person name="Morin E."/>
            <person name="Arend M."/>
            <person name="Barry K.W."/>
            <person name="Binder M."/>
            <person name="Choi C."/>
            <person name="Clum A."/>
            <person name="Copeland A."/>
            <person name="Grisel N."/>
            <person name="Haridas S."/>
            <person name="Kipfer T."/>
            <person name="LaButti K."/>
            <person name="Lindquist E."/>
            <person name="Lipzen A."/>
            <person name="Maire R."/>
            <person name="Meier B."/>
            <person name="Mihaltcheva S."/>
            <person name="Molinier V."/>
            <person name="Murat C."/>
            <person name="Poggeler S."/>
            <person name="Quandt C.A."/>
            <person name="Sperisen C."/>
            <person name="Tritt A."/>
            <person name="Tisserant E."/>
            <person name="Crous P.W."/>
            <person name="Henrissat B."/>
            <person name="Nehls U."/>
            <person name="Egli S."/>
            <person name="Spatafora J.W."/>
            <person name="Grigoriev I.V."/>
            <person name="Martin F.M."/>
        </authorList>
    </citation>
    <scope>NUCLEOTIDE SEQUENCE [LARGE SCALE GENOMIC DNA]</scope>
    <source>
        <strain evidence="1 2">CBS 207.34</strain>
    </source>
</reference>
<gene>
    <name evidence="1" type="ORF">AOQ84DRAFT_402309</name>
</gene>
<accession>A0A8E2EN19</accession>
<dbReference type="AlphaFoldDB" id="A0A8E2EN19"/>
<protein>
    <submittedName>
        <fullName evidence="1">Uncharacterized protein</fullName>
    </submittedName>
</protein>
<evidence type="ECO:0000313" key="1">
    <source>
        <dbReference type="EMBL" id="OCL01493.1"/>
    </source>
</evidence>
<dbReference type="EMBL" id="KV751122">
    <property type="protein sequence ID" value="OCL01493.1"/>
    <property type="molecule type" value="Genomic_DNA"/>
</dbReference>
<evidence type="ECO:0000313" key="2">
    <source>
        <dbReference type="Proteomes" id="UP000250140"/>
    </source>
</evidence>
<dbReference type="InterPro" id="IPR036770">
    <property type="entry name" value="Ankyrin_rpt-contain_sf"/>
</dbReference>
<dbReference type="SUPFAM" id="SSF48403">
    <property type="entry name" value="Ankyrin repeat"/>
    <property type="match status" value="1"/>
</dbReference>
<organism evidence="1 2">
    <name type="scientific">Glonium stellatum</name>
    <dbReference type="NCBI Taxonomy" id="574774"/>
    <lineage>
        <taxon>Eukaryota</taxon>
        <taxon>Fungi</taxon>
        <taxon>Dikarya</taxon>
        <taxon>Ascomycota</taxon>
        <taxon>Pezizomycotina</taxon>
        <taxon>Dothideomycetes</taxon>
        <taxon>Pleosporomycetidae</taxon>
        <taxon>Gloniales</taxon>
        <taxon>Gloniaceae</taxon>
        <taxon>Glonium</taxon>
    </lineage>
</organism>
<dbReference type="Proteomes" id="UP000250140">
    <property type="component" value="Unassembled WGS sequence"/>
</dbReference>
<dbReference type="Gene3D" id="1.25.40.20">
    <property type="entry name" value="Ankyrin repeat-containing domain"/>
    <property type="match status" value="1"/>
</dbReference>
<name>A0A8E2EN19_9PEZI</name>
<keyword evidence="2" id="KW-1185">Reference proteome</keyword>
<proteinExistence type="predicted"/>